<reference evidence="1" key="1">
    <citation type="submission" date="2015-06" db="EMBL/GenBank/DDBJ databases">
        <authorList>
            <person name="Joergensen T."/>
        </authorList>
    </citation>
    <scope>NUCLEOTIDE SEQUENCE</scope>
    <source>
        <strain evidence="1">RGRH1824</strain>
    </source>
</reference>
<dbReference type="EMBL" id="LN854323">
    <property type="protein sequence ID" value="CRY98060.1"/>
    <property type="molecule type" value="Genomic_DNA"/>
</dbReference>
<accession>A0A0H5Q9K2</accession>
<organism evidence="1">
    <name type="scientific">uncultured prokaryote</name>
    <dbReference type="NCBI Taxonomy" id="198431"/>
    <lineage>
        <taxon>unclassified sequences</taxon>
        <taxon>environmental samples</taxon>
    </lineage>
</organism>
<protein>
    <submittedName>
        <fullName evidence="1">Uncharacterized protein</fullName>
    </submittedName>
</protein>
<evidence type="ECO:0000313" key="1">
    <source>
        <dbReference type="EMBL" id="CRY98060.1"/>
    </source>
</evidence>
<reference evidence="1" key="2">
    <citation type="submission" date="2015-07" db="EMBL/GenBank/DDBJ databases">
        <title>Plasmids, circular viruses and viroids from rat gut.</title>
        <authorList>
            <person name="Jorgensen T.J."/>
            <person name="Hansen M.A."/>
            <person name="Xu Z."/>
            <person name="Tabak M.A."/>
            <person name="Sorensen S.J."/>
            <person name="Hansen L.H."/>
        </authorList>
    </citation>
    <scope>NUCLEOTIDE SEQUENCE</scope>
    <source>
        <strain evidence="1">RGRH1824</strain>
    </source>
</reference>
<name>A0A0H5Q9K2_9ZZZZ</name>
<dbReference type="AlphaFoldDB" id="A0A0H5Q9K2"/>
<sequence length="48" mass="5294">MKQEQQPLTAQAVILHHMEQAARRGDVNALKGHSLVYQAIIGRAKANT</sequence>
<proteinExistence type="predicted"/>